<evidence type="ECO:0000256" key="2">
    <source>
        <dbReference type="ARBA" id="ARBA00022670"/>
    </source>
</evidence>
<dbReference type="InterPro" id="IPR001300">
    <property type="entry name" value="Peptidase_C2_calpain_cat"/>
</dbReference>
<dbReference type="Proteomes" id="UP000799537">
    <property type="component" value="Unassembled WGS sequence"/>
</dbReference>
<gene>
    <name evidence="9" type="ORF">M409DRAFT_61823</name>
</gene>
<reference evidence="9" key="1">
    <citation type="journal article" date="2020" name="Stud. Mycol.">
        <title>101 Dothideomycetes genomes: a test case for predicting lifestyles and emergence of pathogens.</title>
        <authorList>
            <person name="Haridas S."/>
            <person name="Albert R."/>
            <person name="Binder M."/>
            <person name="Bloem J."/>
            <person name="Labutti K."/>
            <person name="Salamov A."/>
            <person name="Andreopoulos B."/>
            <person name="Baker S."/>
            <person name="Barry K."/>
            <person name="Bills G."/>
            <person name="Bluhm B."/>
            <person name="Cannon C."/>
            <person name="Castanera R."/>
            <person name="Culley D."/>
            <person name="Daum C."/>
            <person name="Ezra D."/>
            <person name="Gonzalez J."/>
            <person name="Henrissat B."/>
            <person name="Kuo A."/>
            <person name="Liang C."/>
            <person name="Lipzen A."/>
            <person name="Lutzoni F."/>
            <person name="Magnuson J."/>
            <person name="Mondo S."/>
            <person name="Nolan M."/>
            <person name="Ohm R."/>
            <person name="Pangilinan J."/>
            <person name="Park H.-J."/>
            <person name="Ramirez L."/>
            <person name="Alfaro M."/>
            <person name="Sun H."/>
            <person name="Tritt A."/>
            <person name="Yoshinaga Y."/>
            <person name="Zwiers L.-H."/>
            <person name="Turgeon B."/>
            <person name="Goodwin S."/>
            <person name="Spatafora J."/>
            <person name="Crous P."/>
            <person name="Grigoriev I."/>
        </authorList>
    </citation>
    <scope>NUCLEOTIDE SEQUENCE</scope>
    <source>
        <strain evidence="9">ATCC 36951</strain>
    </source>
</reference>
<evidence type="ECO:0000313" key="10">
    <source>
        <dbReference type="Proteomes" id="UP000799537"/>
    </source>
</evidence>
<name>A0A6A6D2H0_ZASCE</name>
<dbReference type="InterPro" id="IPR022684">
    <property type="entry name" value="Calpain_cysteine_protease"/>
</dbReference>
<feature type="region of interest" description="Disordered" evidence="7">
    <location>
        <begin position="837"/>
        <end position="859"/>
    </location>
</feature>
<dbReference type="Pfam" id="PF00648">
    <property type="entry name" value="Peptidase_C2"/>
    <property type="match status" value="2"/>
</dbReference>
<evidence type="ECO:0000256" key="5">
    <source>
        <dbReference type="PIRSR" id="PIRSR622684-1"/>
    </source>
</evidence>
<feature type="active site" evidence="5 6">
    <location>
        <position position="399"/>
    </location>
</feature>
<evidence type="ECO:0000313" key="9">
    <source>
        <dbReference type="EMBL" id="KAF2173385.1"/>
    </source>
</evidence>
<accession>A0A6A6D2H0</accession>
<feature type="compositionally biased region" description="Acidic residues" evidence="7">
    <location>
        <begin position="839"/>
        <end position="859"/>
    </location>
</feature>
<keyword evidence="4 6" id="KW-0788">Thiol protease</keyword>
<evidence type="ECO:0000256" key="7">
    <source>
        <dbReference type="SAM" id="MobiDB-lite"/>
    </source>
</evidence>
<evidence type="ECO:0000256" key="4">
    <source>
        <dbReference type="ARBA" id="ARBA00022807"/>
    </source>
</evidence>
<feature type="compositionally biased region" description="Basic and acidic residues" evidence="7">
    <location>
        <begin position="606"/>
        <end position="623"/>
    </location>
</feature>
<feature type="region of interest" description="Disordered" evidence="7">
    <location>
        <begin position="606"/>
        <end position="811"/>
    </location>
</feature>
<evidence type="ECO:0000256" key="3">
    <source>
        <dbReference type="ARBA" id="ARBA00022801"/>
    </source>
</evidence>
<dbReference type="GO" id="GO:0006508">
    <property type="term" value="P:proteolysis"/>
    <property type="evidence" value="ECO:0007669"/>
    <property type="project" value="UniProtKB-KW"/>
</dbReference>
<sequence length="859" mass="96625">MKSGFYRLRERADPEPAPGPTPFPIKIVADQPAPPDTSILDNVPLPGVKRNDEFYAPWEKFLAVEPKRAKKLSRSARATVAERKAVEKSPEGGLAVKENAARSWEEAAAQCKAKVQAIVAECERLNEKYRDRDFDLEGGPNCLQSLNGRYAYSMPADDEDPPPWVKRVEDIFEKPQFFIDGADATDVHQGSNGDCWFLAACMAIAAKGQELVDKLCVAKNEKVGVYGFVFHRDGEWIHEVIDDKLFLRVGDDDDLNVVRDWDVEKKLGSKIAYDDEKLKDVLQKGGTALYFGHCKSNETWLPLIEKAYAKAHGDYAAIEGGYASEGTEDLTGGVAVSLNPEDIMDKDKFWKEQLLNVNKRYLFGGGSQQGDKKGFIGGHAYAVLEAWEEGDLRLLKIRNPWGDTEWEGDWSDGSKLWTPEMMTKLKHTFGDDGVFWISYKDFLKHFARINRVRLFDENWSVSQQWTCVQVPWTVDYLDTHFQFTVTEQGPVVIVLCQPDDRFYHGLGGRYIYSLHFRLYKVEDDSHYIVRSMHSSGADTVYTRSVSAEVDLEPGAYRVVFKVTAVRANAASTAEEVIFKCADSRKEKLLHVGRRFDYAQSKGDLKGMEERLKKEKKEEKREKQLSSMKKIRGLNKQERERARQRKKRVSDAMKEKRKAFEAKRREKEESRKQRDVDKADADVQTETNEEDTKPAVEDPPSTTQDEQPNTSSNDAPNQEPQPPKPDLSSRLSALTLNTTTTAKSPISPLDSDTDSPVSPISELADDDFDWDPEIDPPLFSSDFETTLPSPGSAGGGSDKRKRSGNGNGGIFGDDPWNALCVLGLRVYSTCKDLKVAVVKEEEEVEGEGDGEDDGEGELDE</sequence>
<evidence type="ECO:0000256" key="1">
    <source>
        <dbReference type="ARBA" id="ARBA00007623"/>
    </source>
</evidence>
<feature type="region of interest" description="Disordered" evidence="7">
    <location>
        <begin position="1"/>
        <end position="23"/>
    </location>
</feature>
<dbReference type="GO" id="GO:0004198">
    <property type="term" value="F:calcium-dependent cysteine-type endopeptidase activity"/>
    <property type="evidence" value="ECO:0007669"/>
    <property type="project" value="InterPro"/>
</dbReference>
<feature type="domain" description="Calpain catalytic" evidence="8">
    <location>
        <begin position="166"/>
        <end position="455"/>
    </location>
</feature>
<dbReference type="GeneID" id="54568166"/>
<feature type="compositionally biased region" description="Polar residues" evidence="7">
    <location>
        <begin position="699"/>
        <end position="717"/>
    </location>
</feature>
<dbReference type="InterPro" id="IPR036213">
    <property type="entry name" value="Calpain_III_sf"/>
</dbReference>
<feature type="active site" evidence="5 6">
    <location>
        <position position="379"/>
    </location>
</feature>
<proteinExistence type="inferred from homology"/>
<protein>
    <recommendedName>
        <fullName evidence="8">Calpain catalytic domain-containing protein</fullName>
    </recommendedName>
</protein>
<comment type="similarity">
    <text evidence="1">Belongs to the peptidase C2 family.</text>
</comment>
<feature type="compositionally biased region" description="Basic and acidic residues" evidence="7">
    <location>
        <begin position="648"/>
        <end position="680"/>
    </location>
</feature>
<feature type="compositionally biased region" description="Acidic residues" evidence="7">
    <location>
        <begin position="762"/>
        <end position="773"/>
    </location>
</feature>
<dbReference type="PANTHER" id="PTHR10183">
    <property type="entry name" value="CALPAIN"/>
    <property type="match status" value="1"/>
</dbReference>
<keyword evidence="3 6" id="KW-0378">Hydrolase</keyword>
<evidence type="ECO:0000259" key="8">
    <source>
        <dbReference type="PROSITE" id="PS50203"/>
    </source>
</evidence>
<dbReference type="InterPro" id="IPR038765">
    <property type="entry name" value="Papain-like_cys_pep_sf"/>
</dbReference>
<dbReference type="InterPro" id="IPR000169">
    <property type="entry name" value="Pept_cys_AS"/>
</dbReference>
<dbReference type="PROSITE" id="PS50203">
    <property type="entry name" value="CALPAIN_CAT"/>
    <property type="match status" value="1"/>
</dbReference>
<feature type="active site" evidence="5 6">
    <location>
        <position position="195"/>
    </location>
</feature>
<keyword evidence="2 6" id="KW-0645">Protease</keyword>
<dbReference type="SUPFAM" id="SSF49758">
    <property type="entry name" value="Calpain large subunit, middle domain (domain III)"/>
    <property type="match status" value="1"/>
</dbReference>
<dbReference type="AlphaFoldDB" id="A0A6A6D2H0"/>
<dbReference type="OrthoDB" id="424753at2759"/>
<feature type="compositionally biased region" description="Low complexity" evidence="7">
    <location>
        <begin position="727"/>
        <end position="743"/>
    </location>
</feature>
<dbReference type="SUPFAM" id="SSF54001">
    <property type="entry name" value="Cysteine proteinases"/>
    <property type="match status" value="1"/>
</dbReference>
<keyword evidence="10" id="KW-1185">Reference proteome</keyword>
<evidence type="ECO:0000256" key="6">
    <source>
        <dbReference type="PROSITE-ProRule" id="PRU00239"/>
    </source>
</evidence>
<dbReference type="Gene3D" id="2.60.120.380">
    <property type="match status" value="1"/>
</dbReference>
<dbReference type="EMBL" id="ML993579">
    <property type="protein sequence ID" value="KAF2173385.1"/>
    <property type="molecule type" value="Genomic_DNA"/>
</dbReference>
<dbReference type="SMART" id="SM00230">
    <property type="entry name" value="CysPc"/>
    <property type="match status" value="1"/>
</dbReference>
<dbReference type="PANTHER" id="PTHR10183:SF379">
    <property type="entry name" value="CALPAIN-5"/>
    <property type="match status" value="1"/>
</dbReference>
<dbReference type="Gene3D" id="3.90.70.10">
    <property type="entry name" value="Cysteine proteinases"/>
    <property type="match status" value="1"/>
</dbReference>
<dbReference type="PROSITE" id="PS00139">
    <property type="entry name" value="THIOL_PROTEASE_CYS"/>
    <property type="match status" value="1"/>
</dbReference>
<dbReference type="RefSeq" id="XP_033674274.1">
    <property type="nucleotide sequence ID" value="XM_033814894.1"/>
</dbReference>
<dbReference type="PRINTS" id="PR00704">
    <property type="entry name" value="CALPAIN"/>
</dbReference>
<organism evidence="9 10">
    <name type="scientific">Zasmidium cellare ATCC 36951</name>
    <dbReference type="NCBI Taxonomy" id="1080233"/>
    <lineage>
        <taxon>Eukaryota</taxon>
        <taxon>Fungi</taxon>
        <taxon>Dikarya</taxon>
        <taxon>Ascomycota</taxon>
        <taxon>Pezizomycotina</taxon>
        <taxon>Dothideomycetes</taxon>
        <taxon>Dothideomycetidae</taxon>
        <taxon>Mycosphaerellales</taxon>
        <taxon>Mycosphaerellaceae</taxon>
        <taxon>Zasmidium</taxon>
    </lineage>
</organism>
<dbReference type="CDD" id="cd00044">
    <property type="entry name" value="CysPc"/>
    <property type="match status" value="1"/>
</dbReference>